<protein>
    <submittedName>
        <fullName evidence="1">Protein-L-isoaspartate O-methyltransferase</fullName>
    </submittedName>
</protein>
<evidence type="ECO:0000313" key="1">
    <source>
        <dbReference type="EMBL" id="MEW9492442.1"/>
    </source>
</evidence>
<dbReference type="Proteomes" id="UP000053480">
    <property type="component" value="Unassembled WGS sequence"/>
</dbReference>
<name>A0ACC6TRB3_9CREN</name>
<proteinExistence type="predicted"/>
<evidence type="ECO:0000313" key="2">
    <source>
        <dbReference type="Proteomes" id="UP000053480"/>
    </source>
</evidence>
<dbReference type="EMBL" id="JZWS03000034">
    <property type="protein sequence ID" value="MEW9492442.1"/>
    <property type="molecule type" value="Genomic_DNA"/>
</dbReference>
<reference evidence="1" key="1">
    <citation type="submission" date="2024-07" db="EMBL/GenBank/DDBJ databases">
        <title>Metagenome and Metagenome-Assembled Genomes of Archaea from a hot spring from the geothermal field of Los Azufres, Mexico.</title>
        <authorList>
            <person name="Marin-Paredes R."/>
            <person name="Martinez-Romero E."/>
            <person name="Servin-Garciduenas L.E."/>
        </authorList>
    </citation>
    <scope>NUCLEOTIDE SEQUENCE</scope>
    <source>
        <strain evidence="1">AZ1-454</strain>
    </source>
</reference>
<comment type="caution">
    <text evidence="1">The sequence shown here is derived from an EMBL/GenBank/DDBJ whole genome shotgun (WGS) entry which is preliminary data.</text>
</comment>
<accession>A0ACC6TRB3</accession>
<organism evidence="1 2">
    <name type="scientific">Candidatus Aramenus sulfurataquae</name>
    <dbReference type="NCBI Taxonomy" id="1326980"/>
    <lineage>
        <taxon>Archaea</taxon>
        <taxon>Thermoproteota</taxon>
        <taxon>Thermoprotei</taxon>
        <taxon>Sulfolobales</taxon>
        <taxon>Sulfolobaceae</taxon>
        <taxon>Candidatus Aramenus</taxon>
    </lineage>
</organism>
<sequence length="209" mass="24010">MEKERLASRINNPLLRDAFYKVNREDFLPEHLRKLAYSEKYSGQPLVIFPGVTTTALDLGLHMLDSLELSRGQKILEIGTGIGYYTALMAEIAGKVVSVEIHDEMYEYARKRLNYPNVKLVKGDGTLGYNEDAPYDRVIAWASAPTLLCKPFEQLKEGGIMVLPIGWRKQWLYKVKKVNNAPVMERLTEVVFMKMRGVYGFYEEDDLEH</sequence>
<gene>
    <name evidence="1" type="ORF">TQ35_0009640</name>
</gene>